<reference evidence="2 3" key="1">
    <citation type="submission" date="2020-06" db="EMBL/GenBank/DDBJ databases">
        <authorList>
            <person name="Chanama M."/>
        </authorList>
    </citation>
    <scope>NUCLEOTIDE SEQUENCE [LARGE SCALE GENOMIC DNA]</scope>
    <source>
        <strain evidence="2 3">TBRC6557</strain>
    </source>
</reference>
<accession>A0A7Y6IYZ3</accession>
<protein>
    <submittedName>
        <fullName evidence="2">Uncharacterized protein</fullName>
    </submittedName>
</protein>
<dbReference type="Proteomes" id="UP000546126">
    <property type="component" value="Unassembled WGS sequence"/>
</dbReference>
<evidence type="ECO:0000313" key="3">
    <source>
        <dbReference type="Proteomes" id="UP000546126"/>
    </source>
</evidence>
<feature type="region of interest" description="Disordered" evidence="1">
    <location>
        <begin position="59"/>
        <end position="79"/>
    </location>
</feature>
<keyword evidence="3" id="KW-1185">Reference proteome</keyword>
<evidence type="ECO:0000313" key="2">
    <source>
        <dbReference type="EMBL" id="NUW46618.1"/>
    </source>
</evidence>
<dbReference type="AlphaFoldDB" id="A0A7Y6IYZ3"/>
<dbReference type="EMBL" id="JABWGO010000018">
    <property type="protein sequence ID" value="NUW46618.1"/>
    <property type="molecule type" value="Genomic_DNA"/>
</dbReference>
<organism evidence="2 3">
    <name type="scientific">Nonomuraea rhodomycinica</name>
    <dbReference type="NCBI Taxonomy" id="1712872"/>
    <lineage>
        <taxon>Bacteria</taxon>
        <taxon>Bacillati</taxon>
        <taxon>Actinomycetota</taxon>
        <taxon>Actinomycetes</taxon>
        <taxon>Streptosporangiales</taxon>
        <taxon>Streptosporangiaceae</taxon>
        <taxon>Nonomuraea</taxon>
    </lineage>
</organism>
<dbReference type="SUPFAM" id="SSF46785">
    <property type="entry name" value="Winged helix' DNA-binding domain"/>
    <property type="match status" value="1"/>
</dbReference>
<evidence type="ECO:0000256" key="1">
    <source>
        <dbReference type="SAM" id="MobiDB-lite"/>
    </source>
</evidence>
<sequence>MARRSSRGWIEPVESAERRKPYRITDAGRSALSEKTWRRRYGEEVADLVEARPARVRTVLDQRARRQQAEDNQRRGGQG</sequence>
<name>A0A7Y6IYZ3_9ACTN</name>
<proteinExistence type="predicted"/>
<comment type="caution">
    <text evidence="2">The sequence shown here is derived from an EMBL/GenBank/DDBJ whole genome shotgun (WGS) entry which is preliminary data.</text>
</comment>
<gene>
    <name evidence="2" type="ORF">HT134_41900</name>
</gene>
<dbReference type="InterPro" id="IPR036390">
    <property type="entry name" value="WH_DNA-bd_sf"/>
</dbReference>
<dbReference type="RefSeq" id="WP_175606075.1">
    <property type="nucleotide sequence ID" value="NZ_JABWGO010000018.1"/>
</dbReference>